<accession>A0ABR4GIS5</accession>
<gene>
    <name evidence="2" type="ORF">BJX66DRAFT_333640</name>
</gene>
<organism evidence="2 3">
    <name type="scientific">Aspergillus keveii</name>
    <dbReference type="NCBI Taxonomy" id="714993"/>
    <lineage>
        <taxon>Eukaryota</taxon>
        <taxon>Fungi</taxon>
        <taxon>Dikarya</taxon>
        <taxon>Ascomycota</taxon>
        <taxon>Pezizomycotina</taxon>
        <taxon>Eurotiomycetes</taxon>
        <taxon>Eurotiomycetidae</taxon>
        <taxon>Eurotiales</taxon>
        <taxon>Aspergillaceae</taxon>
        <taxon>Aspergillus</taxon>
        <taxon>Aspergillus subgen. Nidulantes</taxon>
    </lineage>
</organism>
<keyword evidence="1" id="KW-0472">Membrane</keyword>
<dbReference type="Proteomes" id="UP001610563">
    <property type="component" value="Unassembled WGS sequence"/>
</dbReference>
<feature type="transmembrane region" description="Helical" evidence="1">
    <location>
        <begin position="30"/>
        <end position="49"/>
    </location>
</feature>
<reference evidence="2 3" key="1">
    <citation type="submission" date="2024-07" db="EMBL/GenBank/DDBJ databases">
        <title>Section-level genome sequencing and comparative genomics of Aspergillus sections Usti and Cavernicolus.</title>
        <authorList>
            <consortium name="Lawrence Berkeley National Laboratory"/>
            <person name="Nybo J.L."/>
            <person name="Vesth T.C."/>
            <person name="Theobald S."/>
            <person name="Frisvad J.C."/>
            <person name="Larsen T.O."/>
            <person name="Kjaerboelling I."/>
            <person name="Rothschild-Mancinelli K."/>
            <person name="Lyhne E.K."/>
            <person name="Kogle M.E."/>
            <person name="Barry K."/>
            <person name="Clum A."/>
            <person name="Na H."/>
            <person name="Ledsgaard L."/>
            <person name="Lin J."/>
            <person name="Lipzen A."/>
            <person name="Kuo A."/>
            <person name="Riley R."/>
            <person name="Mondo S."/>
            <person name="Labutti K."/>
            <person name="Haridas S."/>
            <person name="Pangalinan J."/>
            <person name="Salamov A.A."/>
            <person name="Simmons B.A."/>
            <person name="Magnuson J.K."/>
            <person name="Chen J."/>
            <person name="Drula E."/>
            <person name="Henrissat B."/>
            <person name="Wiebenga A."/>
            <person name="Lubbers R.J."/>
            <person name="Gomes A.C."/>
            <person name="Makela M.R."/>
            <person name="Stajich J."/>
            <person name="Grigoriev I.V."/>
            <person name="Mortensen U.H."/>
            <person name="De Vries R.P."/>
            <person name="Baker S.E."/>
            <person name="Andersen M.R."/>
        </authorList>
    </citation>
    <scope>NUCLEOTIDE SEQUENCE [LARGE SCALE GENOMIC DNA]</scope>
    <source>
        <strain evidence="2 3">CBS 209.92</strain>
    </source>
</reference>
<evidence type="ECO:0000313" key="3">
    <source>
        <dbReference type="Proteomes" id="UP001610563"/>
    </source>
</evidence>
<dbReference type="EMBL" id="JBFTWV010000010">
    <property type="protein sequence ID" value="KAL2798967.1"/>
    <property type="molecule type" value="Genomic_DNA"/>
</dbReference>
<protein>
    <submittedName>
        <fullName evidence="2">Uncharacterized protein</fullName>
    </submittedName>
</protein>
<evidence type="ECO:0000313" key="2">
    <source>
        <dbReference type="EMBL" id="KAL2798967.1"/>
    </source>
</evidence>
<keyword evidence="1" id="KW-0812">Transmembrane</keyword>
<feature type="transmembrane region" description="Helical" evidence="1">
    <location>
        <begin position="61"/>
        <end position="81"/>
    </location>
</feature>
<evidence type="ECO:0000256" key="1">
    <source>
        <dbReference type="SAM" id="Phobius"/>
    </source>
</evidence>
<proteinExistence type="predicted"/>
<keyword evidence="3" id="KW-1185">Reference proteome</keyword>
<sequence length="200" mass="22062">MGSGYADYFALRSAHFDGWHLQVTLHGQSLNVAAIALLLGTFLPLSWSLPLTSHYNGNNGQFAFVDSIYTVIILISGISPLGERDASGYLRHHRTCNYNDRLPPANEPSSILLKCIFVLAKESPSMARHPVERVNNWEHNGALPGSHYSFERAHSAHFRVLGGEPVEMVLNGMGSLYLRRPTLLQPVVVNARCTKAALNV</sequence>
<name>A0ABR4GIS5_9EURO</name>
<keyword evidence="1" id="KW-1133">Transmembrane helix</keyword>
<comment type="caution">
    <text evidence="2">The sequence shown here is derived from an EMBL/GenBank/DDBJ whole genome shotgun (WGS) entry which is preliminary data.</text>
</comment>